<dbReference type="PROSITE" id="PS00028">
    <property type="entry name" value="ZINC_FINGER_C2H2_1"/>
    <property type="match status" value="20"/>
</dbReference>
<feature type="transmembrane region" description="Helical" evidence="8">
    <location>
        <begin position="1028"/>
        <end position="1048"/>
    </location>
</feature>
<dbReference type="Gene3D" id="1.20.144.10">
    <property type="entry name" value="Phosphatidic acid phosphatase type 2/haloperoxidase"/>
    <property type="match status" value="1"/>
</dbReference>
<evidence type="ECO:0000256" key="2">
    <source>
        <dbReference type="ARBA" id="ARBA00022723"/>
    </source>
</evidence>
<dbReference type="GO" id="GO:0008270">
    <property type="term" value="F:zinc ion binding"/>
    <property type="evidence" value="ECO:0007669"/>
    <property type="project" value="UniProtKB-KW"/>
</dbReference>
<keyword evidence="4 7" id="KW-0863">Zinc-finger</keyword>
<keyword evidence="3" id="KW-0677">Repeat</keyword>
<dbReference type="GO" id="GO:0000981">
    <property type="term" value="F:DNA-binding transcription factor activity, RNA polymerase II-specific"/>
    <property type="evidence" value="ECO:0007669"/>
    <property type="project" value="TreeGrafter"/>
</dbReference>
<dbReference type="PANTHER" id="PTHR24394:SF29">
    <property type="entry name" value="MYONEURIN"/>
    <property type="match status" value="1"/>
</dbReference>
<feature type="transmembrane region" description="Helical" evidence="8">
    <location>
        <begin position="1079"/>
        <end position="1104"/>
    </location>
</feature>
<evidence type="ECO:0000256" key="8">
    <source>
        <dbReference type="SAM" id="Phobius"/>
    </source>
</evidence>
<dbReference type="FunFam" id="3.30.160.60:FF:000925">
    <property type="entry name" value="Zinc finger protein 668"/>
    <property type="match status" value="1"/>
</dbReference>
<name>A0A1J1I2F4_9DIPT</name>
<gene>
    <name evidence="10" type="ORF">CLUMA_CG007473</name>
</gene>
<keyword evidence="8" id="KW-1133">Transmembrane helix</keyword>
<feature type="domain" description="C2H2-type" evidence="9">
    <location>
        <begin position="149"/>
        <end position="177"/>
    </location>
</feature>
<dbReference type="PROSITE" id="PS50157">
    <property type="entry name" value="ZINC_FINGER_C2H2_2"/>
    <property type="match status" value="21"/>
</dbReference>
<feature type="domain" description="C2H2-type" evidence="9">
    <location>
        <begin position="262"/>
        <end position="290"/>
    </location>
</feature>
<evidence type="ECO:0000256" key="1">
    <source>
        <dbReference type="ARBA" id="ARBA00004123"/>
    </source>
</evidence>
<comment type="subcellular location">
    <subcellularLocation>
        <location evidence="1">Nucleus</location>
    </subcellularLocation>
</comment>
<dbReference type="GO" id="GO:0005634">
    <property type="term" value="C:nucleus"/>
    <property type="evidence" value="ECO:0007669"/>
    <property type="project" value="UniProtKB-SubCell"/>
</dbReference>
<feature type="domain" description="C2H2-type" evidence="9">
    <location>
        <begin position="233"/>
        <end position="261"/>
    </location>
</feature>
<dbReference type="Gene3D" id="3.30.160.60">
    <property type="entry name" value="Classic Zinc Finger"/>
    <property type="match status" value="13"/>
</dbReference>
<feature type="domain" description="C2H2-type" evidence="9">
    <location>
        <begin position="815"/>
        <end position="843"/>
    </location>
</feature>
<feature type="transmembrane region" description="Helical" evidence="8">
    <location>
        <begin position="1055"/>
        <end position="1073"/>
    </location>
</feature>
<feature type="domain" description="C2H2-type" evidence="9">
    <location>
        <begin position="515"/>
        <end position="543"/>
    </location>
</feature>
<keyword evidence="8" id="KW-0812">Transmembrane</keyword>
<feature type="domain" description="C2H2-type" evidence="9">
    <location>
        <begin position="397"/>
        <end position="425"/>
    </location>
</feature>
<keyword evidence="2" id="KW-0479">Metal-binding</keyword>
<feature type="domain" description="C2H2-type" evidence="9">
    <location>
        <begin position="178"/>
        <end position="207"/>
    </location>
</feature>
<dbReference type="InterPro" id="IPR036938">
    <property type="entry name" value="PAP2/HPO_sf"/>
</dbReference>
<keyword evidence="5" id="KW-0862">Zinc</keyword>
<evidence type="ECO:0000256" key="5">
    <source>
        <dbReference type="ARBA" id="ARBA00022833"/>
    </source>
</evidence>
<evidence type="ECO:0000259" key="9">
    <source>
        <dbReference type="PROSITE" id="PS50157"/>
    </source>
</evidence>
<dbReference type="PANTHER" id="PTHR24394">
    <property type="entry name" value="ZINC FINGER PROTEIN"/>
    <property type="match status" value="1"/>
</dbReference>
<keyword evidence="11" id="KW-1185">Reference proteome</keyword>
<keyword evidence="6" id="KW-0539">Nucleus</keyword>
<dbReference type="Pfam" id="PF00096">
    <property type="entry name" value="zf-C2H2"/>
    <property type="match status" value="9"/>
</dbReference>
<feature type="domain" description="C2H2-type" evidence="9">
    <location>
        <begin position="92"/>
        <end position="119"/>
    </location>
</feature>
<feature type="transmembrane region" description="Helical" evidence="8">
    <location>
        <begin position="1217"/>
        <end position="1238"/>
    </location>
</feature>
<sequence>MQMNETVVCEVCGVVVERSKYFRHIKYGHKEKREHKCNLCQKSFTSAYNLQYHMAHHINARNFLCNECPRAYNTAADLAQHQRIHEKQRDPYKCDQCGMIFQIRSKYNTHMRTHQSGTSSGPKECTICNRKFVCLSSHNRIVHLGLRAYPCNECGKSFGKKSGLDRHITTVHEKIKAFRCEIEGCNGAFGEKSQLTKHMKIHSDRDQSYCSFCKQQYDDIKSHFESFHCDLSHTCHICFKRFSKQSSLNVHVKIFHTLERNFFCDFCPNKGFAERSQLKRHLRRHQEENEFNEEESIDGNKLETEKIFVNDLSEVKLESLEETTPIDDVLVEMEIKKEILSDEEIEVKCEPELIMKETSSPTDDFETKSVEEIKDENFALILNEVESSQSERTDETFDCLKCDKRFNKSDHLNVHCTAVHTESKFDCDECGRSFSYKSALDRHIKVLHRNQRNHICMKCGRTFGTKYDLETHFESNHNESRKSKNRRTCKVCGKIFSKERNLQIHVLAIHNEKSFECEICLKKFSFKSAKERHLKVVHYNQRSHQCVHCQKYFGTKYDLRNHISYNHSLNPEEIGKYFCSICEKSFTSSSALKRHHKGVHENIKQKGPRDYRCKFCKETFSNKYQKEKHLAQVHQDGLKLKRVCLSCNSEFELFEDFKKHVNELHPKAFICLICGVDNVDGDAFNVHMEHHKHIEMDLRRYICDFCGHRLFNKIQLKVHMRKHMKEANFYVCDICGQSYRYIAPFLYHKKVHEGRKEFICSHCGKEFMRKQDLTVHIRHHTQEKPFKCSVCGKKFAARQILQIHLQTHSATKKIFNCDVCNLSFNDRNEAKIHDEAIHPDRRPFWCSICHKSFKLEHLLKIHLKHKHNPEKSVELTILPEIVVSMSGLWTYLNSSELVYKVQSFFGVEKVDQKDENKEKFKINNRFFYYLFLIGTELGDEHFYGLFIPLFFLNVDCHLGRRFVFHWFINMYIGQALKEVFKYERPKSPAVQMQTKWSNEFSLPSTHAMGSLSMSSALIYFAIDRYNLAASMGVIFIVVWVSVISLSRVYFGMHSVLDLVLGVVITMFFLFATLPVTDVIMAFFAMAPIAPIMFFLIPIVLIIFFPTTNMWTPTRGDTCAVAAVFSGIELGVWTNYQLGMLTQVDEVYPLTLDFSEIYCLAGRTLLGLMIVGLTEFIGKQFSYSTLCILINEDKKTLKASVNSVNNVKKNFVDLTSNFFTYSLLGFNTIVIVPITYKYLNIQRESFFNEI</sequence>
<feature type="domain" description="C2H2-type" evidence="9">
    <location>
        <begin position="611"/>
        <end position="634"/>
    </location>
</feature>
<dbReference type="SMART" id="SM00355">
    <property type="entry name" value="ZnF_C2H2"/>
    <property type="match status" value="25"/>
</dbReference>
<reference evidence="10 11" key="1">
    <citation type="submission" date="2015-04" db="EMBL/GenBank/DDBJ databases">
        <authorList>
            <person name="Syromyatnikov M.Y."/>
            <person name="Popov V.N."/>
        </authorList>
    </citation>
    <scope>NUCLEOTIDE SEQUENCE [LARGE SCALE GENOMIC DNA]</scope>
</reference>
<evidence type="ECO:0000256" key="6">
    <source>
        <dbReference type="ARBA" id="ARBA00023242"/>
    </source>
</evidence>
<dbReference type="SUPFAM" id="SSF48317">
    <property type="entry name" value="Acid phosphatase/Vanadium-dependent haloperoxidase"/>
    <property type="match status" value="1"/>
</dbReference>
<dbReference type="EMBL" id="CVRI01000038">
    <property type="protein sequence ID" value="CRK93946.1"/>
    <property type="molecule type" value="Genomic_DNA"/>
</dbReference>
<feature type="domain" description="C2H2-type" evidence="9">
    <location>
        <begin position="786"/>
        <end position="813"/>
    </location>
</feature>
<dbReference type="FunFam" id="3.30.160.60:FF:000100">
    <property type="entry name" value="Zinc finger 45-like"/>
    <property type="match status" value="3"/>
</dbReference>
<feature type="domain" description="C2H2-type" evidence="9">
    <location>
        <begin position="758"/>
        <end position="785"/>
    </location>
</feature>
<feature type="domain" description="C2H2-type" evidence="9">
    <location>
        <begin position="454"/>
        <end position="482"/>
    </location>
</feature>
<keyword evidence="8" id="KW-0472">Membrane</keyword>
<dbReference type="FunFam" id="3.30.160.60:FF:000446">
    <property type="entry name" value="Zinc finger protein"/>
    <property type="match status" value="1"/>
</dbReference>
<feature type="domain" description="C2H2-type" evidence="9">
    <location>
        <begin position="844"/>
        <end position="872"/>
    </location>
</feature>
<feature type="domain" description="C2H2-type" evidence="9">
    <location>
        <begin position="544"/>
        <end position="572"/>
    </location>
</feature>
<dbReference type="InterPro" id="IPR013087">
    <property type="entry name" value="Znf_C2H2_type"/>
</dbReference>
<dbReference type="SUPFAM" id="SSF57667">
    <property type="entry name" value="beta-beta-alpha zinc fingers"/>
    <property type="match status" value="11"/>
</dbReference>
<dbReference type="AlphaFoldDB" id="A0A1J1I2F4"/>
<evidence type="ECO:0000313" key="10">
    <source>
        <dbReference type="EMBL" id="CRK93946.1"/>
    </source>
</evidence>
<feature type="domain" description="C2H2-type" evidence="9">
    <location>
        <begin position="701"/>
        <end position="728"/>
    </location>
</feature>
<feature type="domain" description="C2H2-type" evidence="9">
    <location>
        <begin position="730"/>
        <end position="757"/>
    </location>
</feature>
<dbReference type="Proteomes" id="UP000183832">
    <property type="component" value="Unassembled WGS sequence"/>
</dbReference>
<protein>
    <submittedName>
        <fullName evidence="10">CLUMA_CG007473, isoform A</fullName>
    </submittedName>
</protein>
<dbReference type="STRING" id="568069.A0A1J1I2F4"/>
<evidence type="ECO:0000256" key="4">
    <source>
        <dbReference type="ARBA" id="ARBA00022771"/>
    </source>
</evidence>
<feature type="domain" description="C2H2-type" evidence="9">
    <location>
        <begin position="35"/>
        <end position="62"/>
    </location>
</feature>
<dbReference type="SMART" id="SM00014">
    <property type="entry name" value="acidPPc"/>
    <property type="match status" value="1"/>
</dbReference>
<evidence type="ECO:0000256" key="3">
    <source>
        <dbReference type="ARBA" id="ARBA00022737"/>
    </source>
</evidence>
<feature type="domain" description="C2H2-type" evidence="9">
    <location>
        <begin position="487"/>
        <end position="515"/>
    </location>
</feature>
<dbReference type="OrthoDB" id="301434at2759"/>
<evidence type="ECO:0000313" key="11">
    <source>
        <dbReference type="Proteomes" id="UP000183832"/>
    </source>
</evidence>
<dbReference type="InterPro" id="IPR000326">
    <property type="entry name" value="PAP2/HPO"/>
</dbReference>
<dbReference type="InterPro" id="IPR036236">
    <property type="entry name" value="Znf_C2H2_sf"/>
</dbReference>
<dbReference type="Pfam" id="PF01569">
    <property type="entry name" value="PAP2"/>
    <property type="match status" value="1"/>
</dbReference>
<accession>A0A1J1I2F4</accession>
<evidence type="ECO:0000256" key="7">
    <source>
        <dbReference type="PROSITE-ProRule" id="PRU00042"/>
    </source>
</evidence>
<organism evidence="10 11">
    <name type="scientific">Clunio marinus</name>
    <dbReference type="NCBI Taxonomy" id="568069"/>
    <lineage>
        <taxon>Eukaryota</taxon>
        <taxon>Metazoa</taxon>
        <taxon>Ecdysozoa</taxon>
        <taxon>Arthropoda</taxon>
        <taxon>Hexapoda</taxon>
        <taxon>Insecta</taxon>
        <taxon>Pterygota</taxon>
        <taxon>Neoptera</taxon>
        <taxon>Endopterygota</taxon>
        <taxon>Diptera</taxon>
        <taxon>Nematocera</taxon>
        <taxon>Chironomoidea</taxon>
        <taxon>Chironomidae</taxon>
        <taxon>Clunio</taxon>
    </lineage>
</organism>
<feature type="domain" description="C2H2-type" evidence="9">
    <location>
        <begin position="63"/>
        <end position="90"/>
    </location>
</feature>
<feature type="domain" description="C2H2-type" evidence="9">
    <location>
        <begin position="577"/>
        <end position="605"/>
    </location>
</feature>
<proteinExistence type="predicted"/>
<feature type="domain" description="C2H2-type" evidence="9">
    <location>
        <begin position="425"/>
        <end position="453"/>
    </location>
</feature>